<accession>A0A081CWE7</accession>
<dbReference type="Proteomes" id="UP000028701">
    <property type="component" value="Unassembled WGS sequence"/>
</dbReference>
<dbReference type="OrthoDB" id="9785398at2"/>
<protein>
    <recommendedName>
        <fullName evidence="3">Lyase</fullName>
    </recommendedName>
</protein>
<dbReference type="InterPro" id="IPR039556">
    <property type="entry name" value="ICL/PEPM"/>
</dbReference>
<proteinExistence type="predicted"/>
<dbReference type="SUPFAM" id="SSF51621">
    <property type="entry name" value="Phosphoenolpyruvate/pyruvate domain"/>
    <property type="match status" value="1"/>
</dbReference>
<evidence type="ECO:0008006" key="3">
    <source>
        <dbReference type="Google" id="ProtNLM"/>
    </source>
</evidence>
<reference evidence="1 2" key="1">
    <citation type="submission" date="2014-08" db="EMBL/GenBank/DDBJ databases">
        <title>Whole genome shotgun sequence of Rhizobium rubi NBRC 13261.</title>
        <authorList>
            <person name="Katano-Makiyama Y."/>
            <person name="Hosoyama A."/>
            <person name="Hashimoto M."/>
            <person name="Hosoyama Y."/>
            <person name="Noguchi M."/>
            <person name="Tsuchikane K."/>
            <person name="Uohara A."/>
            <person name="Ohji S."/>
            <person name="Ichikawa N."/>
            <person name="Kimura A."/>
            <person name="Yamazoe A."/>
            <person name="Fujita N."/>
        </authorList>
    </citation>
    <scope>NUCLEOTIDE SEQUENCE [LARGE SCALE GENOMIC DNA]</scope>
    <source>
        <strain evidence="1 2">NBRC 13261</strain>
    </source>
</reference>
<dbReference type="PANTHER" id="PTHR42905:SF16">
    <property type="entry name" value="CARBOXYPHOSPHONOENOLPYRUVATE PHOSPHONOMUTASE-LIKE PROTEIN (AFU_ORTHOLOGUE AFUA_5G07230)"/>
    <property type="match status" value="1"/>
</dbReference>
<dbReference type="CDD" id="cd00377">
    <property type="entry name" value="ICL_PEPM"/>
    <property type="match status" value="1"/>
</dbReference>
<sequence>MTSQIENAQYFRSLHTPQAPLFLYNIWDAGSAKAVERAGAMAVATSSWSMAAAQGYADGEQLPFEDMLAVVTRIAKSVNVPVTVDFESGYASDPETVEQNVRKLLELGIVGFNFEDQIVGGTGLYSIDDQVSRIRAARRAADSSGVPAFINARTDVFLKVDQATAHAHLIEEALVREKAYTLAGADGFFVPGLIDTVLIHQVCEAATLPVNIMTAVSDLKASELSALGVARISLGSAPYVTLMSTIEKEASALL</sequence>
<dbReference type="InterPro" id="IPR040442">
    <property type="entry name" value="Pyrv_kinase-like_dom_sf"/>
</dbReference>
<evidence type="ECO:0000313" key="1">
    <source>
        <dbReference type="EMBL" id="GAK70993.1"/>
    </source>
</evidence>
<dbReference type="PANTHER" id="PTHR42905">
    <property type="entry name" value="PHOSPHOENOLPYRUVATE CARBOXYLASE"/>
    <property type="match status" value="1"/>
</dbReference>
<dbReference type="GO" id="GO:0003824">
    <property type="term" value="F:catalytic activity"/>
    <property type="evidence" value="ECO:0007669"/>
    <property type="project" value="InterPro"/>
</dbReference>
<dbReference type="eggNOG" id="COG2513">
    <property type="taxonomic scope" value="Bacteria"/>
</dbReference>
<dbReference type="EMBL" id="BBJU01000014">
    <property type="protein sequence ID" value="GAK70993.1"/>
    <property type="molecule type" value="Genomic_DNA"/>
</dbReference>
<evidence type="ECO:0000313" key="2">
    <source>
        <dbReference type="Proteomes" id="UP000028701"/>
    </source>
</evidence>
<dbReference type="Gene3D" id="3.20.20.60">
    <property type="entry name" value="Phosphoenolpyruvate-binding domains"/>
    <property type="match status" value="1"/>
</dbReference>
<dbReference type="AlphaFoldDB" id="A0A081CWE7"/>
<dbReference type="Pfam" id="PF13714">
    <property type="entry name" value="PEP_mutase"/>
    <property type="match status" value="1"/>
</dbReference>
<name>A0A081CWE7_9HYPH</name>
<dbReference type="InterPro" id="IPR015813">
    <property type="entry name" value="Pyrv/PenolPyrv_kinase-like_dom"/>
</dbReference>
<organism evidence="1 2">
    <name type="scientific">Agrobacterium rubi TR3 = NBRC 13261</name>
    <dbReference type="NCBI Taxonomy" id="1368415"/>
    <lineage>
        <taxon>Bacteria</taxon>
        <taxon>Pseudomonadati</taxon>
        <taxon>Pseudomonadota</taxon>
        <taxon>Alphaproteobacteria</taxon>
        <taxon>Hyphomicrobiales</taxon>
        <taxon>Rhizobiaceae</taxon>
        <taxon>Rhizobium/Agrobacterium group</taxon>
        <taxon>Agrobacterium</taxon>
    </lineage>
</organism>
<comment type="caution">
    <text evidence="1">The sequence shown here is derived from an EMBL/GenBank/DDBJ whole genome shotgun (WGS) entry which is preliminary data.</text>
</comment>
<gene>
    <name evidence="1" type="ORF">RRU01S_14_02160</name>
</gene>
<dbReference type="RefSeq" id="WP_045230535.1">
    <property type="nucleotide sequence ID" value="NZ_BBJU01000014.1"/>
</dbReference>